<dbReference type="AlphaFoldDB" id="A0A8H7N7G1"/>
<comment type="caution">
    <text evidence="1">The sequence shown here is derived from an EMBL/GenBank/DDBJ whole genome shotgun (WGS) entry which is preliminary data.</text>
</comment>
<protein>
    <submittedName>
        <fullName evidence="1">Uncharacterized protein</fullName>
    </submittedName>
</protein>
<name>A0A8H7N7G1_BIOOC</name>
<dbReference type="EMBL" id="JADCTT010000006">
    <property type="protein sequence ID" value="KAF9750556.1"/>
    <property type="molecule type" value="Genomic_DNA"/>
</dbReference>
<reference evidence="1" key="1">
    <citation type="submission" date="2020-10" db="EMBL/GenBank/DDBJ databases">
        <title>High-Quality Genome Resource of Clonostachys rosea strain S41 by Oxford Nanopore Long-Read Sequencing.</title>
        <authorList>
            <person name="Wang H."/>
        </authorList>
    </citation>
    <scope>NUCLEOTIDE SEQUENCE</scope>
    <source>
        <strain evidence="1">S41</strain>
    </source>
</reference>
<accession>A0A8H7N7G1</accession>
<evidence type="ECO:0000313" key="2">
    <source>
        <dbReference type="Proteomes" id="UP000616885"/>
    </source>
</evidence>
<evidence type="ECO:0000313" key="1">
    <source>
        <dbReference type="EMBL" id="KAF9750556.1"/>
    </source>
</evidence>
<gene>
    <name evidence="1" type="ORF">IM811_014776</name>
</gene>
<sequence length="123" mass="14216">MVVPLKGYEPSANSSQEQHPFSLFPFPFPFSRSYFLRILHIRFFWHVWSFQGFLHHKLLLVAYDSGYTLHGRSSTFSMIPHTTAPYEERPYIIQSNSSSFQCATISFSTHFAACIESHKPLAP</sequence>
<dbReference type="Proteomes" id="UP000616885">
    <property type="component" value="Unassembled WGS sequence"/>
</dbReference>
<proteinExistence type="predicted"/>
<organism evidence="1 2">
    <name type="scientific">Bionectria ochroleuca</name>
    <name type="common">Gliocladium roseum</name>
    <dbReference type="NCBI Taxonomy" id="29856"/>
    <lineage>
        <taxon>Eukaryota</taxon>
        <taxon>Fungi</taxon>
        <taxon>Dikarya</taxon>
        <taxon>Ascomycota</taxon>
        <taxon>Pezizomycotina</taxon>
        <taxon>Sordariomycetes</taxon>
        <taxon>Hypocreomycetidae</taxon>
        <taxon>Hypocreales</taxon>
        <taxon>Bionectriaceae</taxon>
        <taxon>Clonostachys</taxon>
    </lineage>
</organism>